<dbReference type="PANTHER" id="PTHR36786:SF1">
    <property type="entry name" value="2-ISOPROPYLMALATE SYNTHASE"/>
    <property type="match status" value="1"/>
</dbReference>
<dbReference type="InterPro" id="IPR056714">
    <property type="entry name" value="DUF7812"/>
</dbReference>
<dbReference type="Pfam" id="PF25104">
    <property type="entry name" value="DUF7812"/>
    <property type="match status" value="1"/>
</dbReference>
<dbReference type="PANTHER" id="PTHR36786">
    <property type="entry name" value="2-ISOPROPYLMALATE SYNTHASE"/>
    <property type="match status" value="1"/>
</dbReference>
<keyword evidence="3" id="KW-1185">Reference proteome</keyword>
<dbReference type="AlphaFoldDB" id="A0AAD7PBQ0"/>
<protein>
    <submittedName>
        <fullName evidence="2">2-isopropylmalate synthase</fullName>
    </submittedName>
</protein>
<dbReference type="Proteomes" id="UP001163823">
    <property type="component" value="Chromosome 12"/>
</dbReference>
<evidence type="ECO:0000313" key="3">
    <source>
        <dbReference type="Proteomes" id="UP001163823"/>
    </source>
</evidence>
<feature type="domain" description="DUF7812" evidence="1">
    <location>
        <begin position="211"/>
        <end position="551"/>
    </location>
</feature>
<sequence>MKNLYYLLLQLSEQSKNEEAAPALVCLDKDFNFCGLKLNFKDLRNLCDNLFQELDSKFKLLVSALHDVSASGSCELSENKSHLWAIVQELSLVLRCCLVSLTLIDSDQQFLLEKCRYFICMLKILLSFDVKEASKGDCESFKKFVAHKCTYADNGCTATVVEEFVACISFLEPSDPCRPFLCAVLEVFADELLLHRSLREYLMLVDSASSTVSDELAFDKFIKGLIWQLGKDCKVPELGLTSSVSLLLQPIMLSAPKMFQAHMISVVSEAIGVGLSSENLTSDPRLMDCYLIAFERSVNFYKSHMSSLQLGGYYIGSKVVDDSSLPGRSQPSFESYFRKDTVDKLNYLLSTSDKSWDSYIGKLFFKTKTDLLAESVIYMKESQHVFTDSCTDIIVSVLNCIIHRSFCDDVSGNVLYGKGDTSPQDIYLLVSILKLMSTSLMQAVCCLRNSNSSCLKTLENASSCKEYDFMISIIAGFQQFNICLPIQNFLSDVMKSHQTRHKESKWMLLHFSGLLHLSFISGLDFLVKACISVLTALLCLFIYEEGDLVALGSLAGSVCSSEASCDKVGEGTKFKKSSQKVASKFHKIRELHSSMGCVSRFHRGTEEVAETSENVSILNSMDDSIDSIEEKTEEICNGEIFLNCILKGSEKSSDYDDIIDFIDCKRGKDYSSWLKDRQKYRKWRYQKMAVLRWKKKKKAWRLLNGSET</sequence>
<accession>A0AAD7PBQ0</accession>
<dbReference type="EMBL" id="JARAOO010000012">
    <property type="protein sequence ID" value="KAJ7949693.1"/>
    <property type="molecule type" value="Genomic_DNA"/>
</dbReference>
<organism evidence="2 3">
    <name type="scientific">Quillaja saponaria</name>
    <name type="common">Soap bark tree</name>
    <dbReference type="NCBI Taxonomy" id="32244"/>
    <lineage>
        <taxon>Eukaryota</taxon>
        <taxon>Viridiplantae</taxon>
        <taxon>Streptophyta</taxon>
        <taxon>Embryophyta</taxon>
        <taxon>Tracheophyta</taxon>
        <taxon>Spermatophyta</taxon>
        <taxon>Magnoliopsida</taxon>
        <taxon>eudicotyledons</taxon>
        <taxon>Gunneridae</taxon>
        <taxon>Pentapetalae</taxon>
        <taxon>rosids</taxon>
        <taxon>fabids</taxon>
        <taxon>Fabales</taxon>
        <taxon>Quillajaceae</taxon>
        <taxon>Quillaja</taxon>
    </lineage>
</organism>
<proteinExistence type="predicted"/>
<dbReference type="KEGG" id="qsa:O6P43_030000"/>
<comment type="caution">
    <text evidence="2">The sequence shown here is derived from an EMBL/GenBank/DDBJ whole genome shotgun (WGS) entry which is preliminary data.</text>
</comment>
<name>A0AAD7PBQ0_QUISA</name>
<gene>
    <name evidence="2" type="ORF">O6P43_030000</name>
</gene>
<reference evidence="2" key="1">
    <citation type="journal article" date="2023" name="Science">
        <title>Elucidation of the pathway for biosynthesis of saponin adjuvants from the soapbark tree.</title>
        <authorList>
            <person name="Reed J."/>
            <person name="Orme A."/>
            <person name="El-Demerdash A."/>
            <person name="Owen C."/>
            <person name="Martin L.B.B."/>
            <person name="Misra R.C."/>
            <person name="Kikuchi S."/>
            <person name="Rejzek M."/>
            <person name="Martin A.C."/>
            <person name="Harkess A."/>
            <person name="Leebens-Mack J."/>
            <person name="Louveau T."/>
            <person name="Stephenson M.J."/>
            <person name="Osbourn A."/>
        </authorList>
    </citation>
    <scope>NUCLEOTIDE SEQUENCE</scope>
    <source>
        <strain evidence="2">S10</strain>
    </source>
</reference>
<evidence type="ECO:0000313" key="2">
    <source>
        <dbReference type="EMBL" id="KAJ7949693.1"/>
    </source>
</evidence>
<evidence type="ECO:0000259" key="1">
    <source>
        <dbReference type="Pfam" id="PF25104"/>
    </source>
</evidence>